<evidence type="ECO:0000313" key="3">
    <source>
        <dbReference type="Proteomes" id="UP000196053"/>
    </source>
</evidence>
<dbReference type="RefSeq" id="WP_058259110.1">
    <property type="nucleotide sequence ID" value="NZ_DUPS01000024.1"/>
</dbReference>
<dbReference type="InterPro" id="IPR003593">
    <property type="entry name" value="AAA+_ATPase"/>
</dbReference>
<name>A0A0K8J9B9_9FIRM</name>
<dbReference type="PANTHER" id="PTHR11669">
    <property type="entry name" value="REPLICATION FACTOR C / DNA POLYMERASE III GAMMA-TAU SUBUNIT"/>
    <property type="match status" value="1"/>
</dbReference>
<dbReference type="GO" id="GO:0006261">
    <property type="term" value="P:DNA-templated DNA replication"/>
    <property type="evidence" value="ECO:0007669"/>
    <property type="project" value="TreeGrafter"/>
</dbReference>
<proteinExistence type="predicted"/>
<dbReference type="Pfam" id="PF13177">
    <property type="entry name" value="DNA_pol3_delta2"/>
    <property type="match status" value="1"/>
</dbReference>
<evidence type="ECO:0000259" key="1">
    <source>
        <dbReference type="SMART" id="SM00382"/>
    </source>
</evidence>
<dbReference type="InterPro" id="IPR027417">
    <property type="entry name" value="P-loop_NTPase"/>
</dbReference>
<dbReference type="SUPFAM" id="SSF52540">
    <property type="entry name" value="P-loop containing nucleoside triphosphate hydrolases"/>
    <property type="match status" value="1"/>
</dbReference>
<sequence>MYDFSQIIGHASIINHLQNAILSGKVSHAYIFHGEEGMGKKTLATAFAKTLQCIEGNINSCNKCKSCIQTDSGNNPDILWITHEKSSIGVDDIRRQINGDIQVKPYQSPYKIYIIDSADKMTENAQNALLKTIEEPPEYAVIILLASNIHHLLPTILSRCVLLNLKPVNKQLIKEFLMDKCKIPDYKAEISANFSGGNVGKAIKYGSSEEFENRKEDVFHILRYIDDMEIHEIISGIKSISENKSSIDEYIDIMTLWFRDVLMLKATSDPNLLLFKEEYQTIRKQANIRSYDQIENIINSMEEAKIKLRANVNFDITIELMLLNIKENYNV</sequence>
<dbReference type="NCBIfam" id="TIGR00678">
    <property type="entry name" value="holB"/>
    <property type="match status" value="1"/>
</dbReference>
<dbReference type="CDD" id="cd00009">
    <property type="entry name" value="AAA"/>
    <property type="match status" value="1"/>
</dbReference>
<dbReference type="GO" id="GO:0003887">
    <property type="term" value="F:DNA-directed DNA polymerase activity"/>
    <property type="evidence" value="ECO:0007669"/>
    <property type="project" value="InterPro"/>
</dbReference>
<dbReference type="InterPro" id="IPR004622">
    <property type="entry name" value="DNA_pol_HolB"/>
</dbReference>
<protein>
    <recommendedName>
        <fullName evidence="1">AAA+ ATPase domain-containing protein</fullName>
    </recommendedName>
</protein>
<reference evidence="3" key="1">
    <citation type="submission" date="2015-09" db="EMBL/GenBank/DDBJ databases">
        <authorList>
            <person name="Wibberg D."/>
        </authorList>
    </citation>
    <scope>NUCLEOTIDE SEQUENCE [LARGE SCALE GENOMIC DNA]</scope>
    <source>
        <strain evidence="3">SD1D</strain>
    </source>
</reference>
<dbReference type="AlphaFoldDB" id="A0A0K8J9B9"/>
<dbReference type="InterPro" id="IPR050238">
    <property type="entry name" value="DNA_Rep/Repair_Clamp_Loader"/>
</dbReference>
<dbReference type="KEGG" id="hsd:SD1D_2390"/>
<dbReference type="EMBL" id="LN879430">
    <property type="protein sequence ID" value="CUH93902.1"/>
    <property type="molecule type" value="Genomic_DNA"/>
</dbReference>
<evidence type="ECO:0000313" key="2">
    <source>
        <dbReference type="EMBL" id="CUH93902.1"/>
    </source>
</evidence>
<dbReference type="PANTHER" id="PTHR11669:SF8">
    <property type="entry name" value="DNA POLYMERASE III SUBUNIT DELTA"/>
    <property type="match status" value="1"/>
</dbReference>
<gene>
    <name evidence="2" type="ORF">SD1D_2390</name>
</gene>
<keyword evidence="3" id="KW-1185">Reference proteome</keyword>
<dbReference type="Gene3D" id="3.40.50.300">
    <property type="entry name" value="P-loop containing nucleotide triphosphate hydrolases"/>
    <property type="match status" value="1"/>
</dbReference>
<dbReference type="Proteomes" id="UP000196053">
    <property type="component" value="Chromosome I"/>
</dbReference>
<accession>A0A0K8J9B9</accession>
<dbReference type="GO" id="GO:0008408">
    <property type="term" value="F:3'-5' exonuclease activity"/>
    <property type="evidence" value="ECO:0007669"/>
    <property type="project" value="InterPro"/>
</dbReference>
<dbReference type="SMART" id="SM00382">
    <property type="entry name" value="AAA"/>
    <property type="match status" value="1"/>
</dbReference>
<organism evidence="2 3">
    <name type="scientific">Herbinix luporum</name>
    <dbReference type="NCBI Taxonomy" id="1679721"/>
    <lineage>
        <taxon>Bacteria</taxon>
        <taxon>Bacillati</taxon>
        <taxon>Bacillota</taxon>
        <taxon>Clostridia</taxon>
        <taxon>Lachnospirales</taxon>
        <taxon>Lachnospiraceae</taxon>
        <taxon>Herbinix</taxon>
    </lineage>
</organism>
<feature type="domain" description="AAA+ ATPase" evidence="1">
    <location>
        <begin position="26"/>
        <end position="168"/>
    </location>
</feature>
<dbReference type="OrthoDB" id="9810148at2"/>